<sequence length="235" mass="27076">MFCISRKEKCHVYNFINQAEIMTFASLFKPLEDFERLSDDEDYDDPALYELFKDDWGVSPNAGNDWANDDDQSEVVTEEVQGRYRQKQTTLFSAWKETMKKLVGRYLPFLEITTAKTSTREEEASAYILCGCLSTYRMSKKAFFLAFRSSEEDHVLKKINELKNFNNVWLSTENFAKYEKVNKSGLEEASSETRRFNAVTRQGVASTVYFVRGDLAVAVSDTILFTNLQISQPGK</sequence>
<evidence type="ECO:0000313" key="1">
    <source>
        <dbReference type="EMBL" id="RCI03279.1"/>
    </source>
</evidence>
<accession>A0A367KM93</accession>
<reference evidence="1 2" key="1">
    <citation type="journal article" date="2018" name="G3 (Bethesda)">
        <title>Phylogenetic and Phylogenomic Definition of Rhizopus Species.</title>
        <authorList>
            <person name="Gryganskyi A.P."/>
            <person name="Golan J."/>
            <person name="Dolatabadi S."/>
            <person name="Mondo S."/>
            <person name="Robb S."/>
            <person name="Idnurm A."/>
            <person name="Muszewska A."/>
            <person name="Steczkiewicz K."/>
            <person name="Masonjones S."/>
            <person name="Liao H.L."/>
            <person name="Gajdeczka M.T."/>
            <person name="Anike F."/>
            <person name="Vuek A."/>
            <person name="Anishchenko I.M."/>
            <person name="Voigt K."/>
            <person name="de Hoog G.S."/>
            <person name="Smith M.E."/>
            <person name="Heitman J."/>
            <person name="Vilgalys R."/>
            <person name="Stajich J.E."/>
        </authorList>
    </citation>
    <scope>NUCLEOTIDE SEQUENCE [LARGE SCALE GENOMIC DNA]</scope>
    <source>
        <strain evidence="1 2">LSU 92-RS-03</strain>
    </source>
</reference>
<dbReference type="Proteomes" id="UP000253551">
    <property type="component" value="Unassembled WGS sequence"/>
</dbReference>
<name>A0A367KM93_RHIST</name>
<keyword evidence="2" id="KW-1185">Reference proteome</keyword>
<proteinExistence type="predicted"/>
<evidence type="ECO:0000313" key="2">
    <source>
        <dbReference type="Proteomes" id="UP000253551"/>
    </source>
</evidence>
<dbReference type="EMBL" id="PJQM01001079">
    <property type="protein sequence ID" value="RCI03279.1"/>
    <property type="molecule type" value="Genomic_DNA"/>
</dbReference>
<comment type="caution">
    <text evidence="1">The sequence shown here is derived from an EMBL/GenBank/DDBJ whole genome shotgun (WGS) entry which is preliminary data.</text>
</comment>
<dbReference type="AlphaFoldDB" id="A0A367KM93"/>
<gene>
    <name evidence="1" type="ORF">CU098_001483</name>
</gene>
<organism evidence="1 2">
    <name type="scientific">Rhizopus stolonifer</name>
    <name type="common">Rhizopus nigricans</name>
    <dbReference type="NCBI Taxonomy" id="4846"/>
    <lineage>
        <taxon>Eukaryota</taxon>
        <taxon>Fungi</taxon>
        <taxon>Fungi incertae sedis</taxon>
        <taxon>Mucoromycota</taxon>
        <taxon>Mucoromycotina</taxon>
        <taxon>Mucoromycetes</taxon>
        <taxon>Mucorales</taxon>
        <taxon>Mucorineae</taxon>
        <taxon>Rhizopodaceae</taxon>
        <taxon>Rhizopus</taxon>
    </lineage>
</organism>
<feature type="non-terminal residue" evidence="1">
    <location>
        <position position="235"/>
    </location>
</feature>
<protein>
    <submittedName>
        <fullName evidence="1">Uncharacterized protein</fullName>
    </submittedName>
</protein>